<keyword evidence="3" id="KW-1185">Reference proteome</keyword>
<reference evidence="2" key="1">
    <citation type="submission" date="2013-11" db="EMBL/GenBank/DDBJ databases">
        <title>Genome sequence of the fusiform rust pathogen reveals effectors for host alternation and coevolution with pine.</title>
        <authorList>
            <consortium name="DOE Joint Genome Institute"/>
            <person name="Smith K."/>
            <person name="Pendleton A."/>
            <person name="Kubisiak T."/>
            <person name="Anderson C."/>
            <person name="Salamov A."/>
            <person name="Aerts A."/>
            <person name="Riley R."/>
            <person name="Clum A."/>
            <person name="Lindquist E."/>
            <person name="Ence D."/>
            <person name="Campbell M."/>
            <person name="Kronenberg Z."/>
            <person name="Feau N."/>
            <person name="Dhillon B."/>
            <person name="Hamelin R."/>
            <person name="Burleigh J."/>
            <person name="Smith J."/>
            <person name="Yandell M."/>
            <person name="Nelson C."/>
            <person name="Grigoriev I."/>
            <person name="Davis J."/>
        </authorList>
    </citation>
    <scope>NUCLEOTIDE SEQUENCE</scope>
    <source>
        <strain evidence="2">G11</strain>
    </source>
</reference>
<evidence type="ECO:0000313" key="3">
    <source>
        <dbReference type="Proteomes" id="UP000886653"/>
    </source>
</evidence>
<sequence length="750" mass="87272">MYQDMSFICFFWLAQKVFELYASEGFLSNHLEDNHYGYMVQGCETMGSRLPQPSDQRLGEPDLFYEPNYDIKLSKIWSPTIEAPSLENFDSWNTECKESAMFDNIFDSSSVKELFGLSNQPTQAFKPLNVLSNPVVSGTSNMEEAPVSTLLPKDNLKAPLDSNPYLHIETLNDNEVSTNSRIQHTSVIGRPETNPIDEHQQKALLSTEKGKANQAVKILTGKRRLNSLKSMITFKNSEKFVNTNCIDPFKEGSMYRIPDNNYIQDPTGPGSHHQLIHFNHNFQFEHPYNQKDLESLNVSEMGPKQINHHVYEEIATIPMKENNSFELQFQTKQSLSKDTMGLDVNILESQNVWKAPMSSRKHQRTPEESLSKEERMGKSMRIHNFQNIQDFFNPSFADAIREGLIDQIPGNCHIQNFERTSSQVERMYHHIKQPEFCHHQYDQGNPRHSKLWVKQTNQNVAMGSRTGPVKDVSSSEQSDKVEQNQTNGKMAPQNLNLASEAEMLRLHRNRSRIYIYHIINDGKNFISNADPSGEHMNALCQFIDKKMELILNMIFPNVNAEEFGKITRWKSQHILFPLFIDKVFWAKKLFETESESTSCLDTSILFKSAINSYESWHVEKVKKGYQLLKNYKESGRWRDLFQLLMNNPTRTLVTDLLHLEFGSGEDQISTMSWEIFMEWIPQEFLNWLENKYGTSKKFKPLYNSEVEQKYAHHDRKSLPNLWNTFRTQNQWPLMKLNARNRHLYQSGLWN</sequence>
<protein>
    <submittedName>
        <fullName evidence="2">Uncharacterized protein</fullName>
    </submittedName>
</protein>
<name>A0A9P6TDF4_9BASI</name>
<feature type="region of interest" description="Disordered" evidence="1">
    <location>
        <begin position="460"/>
        <end position="486"/>
    </location>
</feature>
<dbReference type="Proteomes" id="UP000886653">
    <property type="component" value="Unassembled WGS sequence"/>
</dbReference>
<dbReference type="AlphaFoldDB" id="A0A9P6TDF4"/>
<dbReference type="EMBL" id="MU167238">
    <property type="protein sequence ID" value="KAG0148312.1"/>
    <property type="molecule type" value="Genomic_DNA"/>
</dbReference>
<comment type="caution">
    <text evidence="2">The sequence shown here is derived from an EMBL/GenBank/DDBJ whole genome shotgun (WGS) entry which is preliminary data.</text>
</comment>
<accession>A0A9P6TDF4</accession>
<organism evidence="2 3">
    <name type="scientific">Cronartium quercuum f. sp. fusiforme G11</name>
    <dbReference type="NCBI Taxonomy" id="708437"/>
    <lineage>
        <taxon>Eukaryota</taxon>
        <taxon>Fungi</taxon>
        <taxon>Dikarya</taxon>
        <taxon>Basidiomycota</taxon>
        <taxon>Pucciniomycotina</taxon>
        <taxon>Pucciniomycetes</taxon>
        <taxon>Pucciniales</taxon>
        <taxon>Coleosporiaceae</taxon>
        <taxon>Cronartium</taxon>
    </lineage>
</organism>
<gene>
    <name evidence="2" type="ORF">CROQUDRAFT_131984</name>
</gene>
<proteinExistence type="predicted"/>
<evidence type="ECO:0000313" key="2">
    <source>
        <dbReference type="EMBL" id="KAG0148312.1"/>
    </source>
</evidence>
<evidence type="ECO:0000256" key="1">
    <source>
        <dbReference type="SAM" id="MobiDB-lite"/>
    </source>
</evidence>